<gene>
    <name evidence="2" type="ORF">FZD47_16645</name>
</gene>
<dbReference type="RefSeq" id="WP_187445451.1">
    <property type="nucleotide sequence ID" value="NZ_VTES01000004.1"/>
</dbReference>
<keyword evidence="1" id="KW-1133">Transmembrane helix</keyword>
<keyword evidence="1" id="KW-0812">Transmembrane</keyword>
<feature type="transmembrane region" description="Helical" evidence="1">
    <location>
        <begin position="13"/>
        <end position="33"/>
    </location>
</feature>
<comment type="caution">
    <text evidence="2">The sequence shown here is derived from an EMBL/GenBank/DDBJ whole genome shotgun (WGS) entry which is preliminary data.</text>
</comment>
<proteinExistence type="predicted"/>
<evidence type="ECO:0000256" key="1">
    <source>
        <dbReference type="SAM" id="Phobius"/>
    </source>
</evidence>
<keyword evidence="1" id="KW-0472">Membrane</keyword>
<evidence type="ECO:0000313" key="2">
    <source>
        <dbReference type="EMBL" id="TYS63275.1"/>
    </source>
</evidence>
<protein>
    <submittedName>
        <fullName evidence="2">Uncharacterized protein</fullName>
    </submittedName>
</protein>
<dbReference type="EMBL" id="VTES01000004">
    <property type="protein sequence ID" value="TYS63275.1"/>
    <property type="molecule type" value="Genomic_DNA"/>
</dbReference>
<evidence type="ECO:0000313" key="3">
    <source>
        <dbReference type="Proteomes" id="UP000323732"/>
    </source>
</evidence>
<reference evidence="2 3" key="1">
    <citation type="submission" date="2019-08" db="EMBL/GenBank/DDBJ databases">
        <title>Bacillus genomes from the desert of Cuatro Cienegas, Coahuila.</title>
        <authorList>
            <person name="Olmedo-Alvarez G."/>
        </authorList>
    </citation>
    <scope>NUCLEOTIDE SEQUENCE [LARGE SCALE GENOMIC DNA]</scope>
    <source>
        <strain evidence="2 3">CH37_1T</strain>
    </source>
</reference>
<dbReference type="Proteomes" id="UP000323732">
    <property type="component" value="Unassembled WGS sequence"/>
</dbReference>
<sequence length="85" mass="10223">MHMQMKGETQFEILVRWSVVFHYVVVLWLYMLLRSNAMLKEGVACGGFMLNSKQFVRSIQLLREDLCFFYMKKMELYIHAGFSFR</sequence>
<accession>A0A5D4SIL3</accession>
<name>A0A5D4SIL3_9BACI</name>
<dbReference type="AlphaFoldDB" id="A0A5D4SIL3"/>
<organism evidence="2 3">
    <name type="scientific">Bacillus infantis</name>
    <dbReference type="NCBI Taxonomy" id="324767"/>
    <lineage>
        <taxon>Bacteria</taxon>
        <taxon>Bacillati</taxon>
        <taxon>Bacillota</taxon>
        <taxon>Bacilli</taxon>
        <taxon>Bacillales</taxon>
        <taxon>Bacillaceae</taxon>
        <taxon>Bacillus</taxon>
    </lineage>
</organism>